<comment type="caution">
    <text evidence="1">The sequence shown here is derived from an EMBL/GenBank/DDBJ whole genome shotgun (WGS) entry which is preliminary data.</text>
</comment>
<sequence>MNELLVALTLRFAEFCTTIHEEHSENIHLLRKAELKQELSSLVEKVVMNELLVSLILRLAELYTTIHEAHFGNINLLRKAELKQELSSLVEKVA</sequence>
<accession>A0A4Y2G0H2</accession>
<evidence type="ECO:0000313" key="2">
    <source>
        <dbReference type="Proteomes" id="UP000499080"/>
    </source>
</evidence>
<dbReference type="EMBL" id="BGPR01001170">
    <property type="protein sequence ID" value="GBM47230.1"/>
    <property type="molecule type" value="Genomic_DNA"/>
</dbReference>
<organism evidence="1 2">
    <name type="scientific">Araneus ventricosus</name>
    <name type="common">Orbweaver spider</name>
    <name type="synonym">Epeira ventricosa</name>
    <dbReference type="NCBI Taxonomy" id="182803"/>
    <lineage>
        <taxon>Eukaryota</taxon>
        <taxon>Metazoa</taxon>
        <taxon>Ecdysozoa</taxon>
        <taxon>Arthropoda</taxon>
        <taxon>Chelicerata</taxon>
        <taxon>Arachnida</taxon>
        <taxon>Araneae</taxon>
        <taxon>Araneomorphae</taxon>
        <taxon>Entelegynae</taxon>
        <taxon>Araneoidea</taxon>
        <taxon>Araneidae</taxon>
        <taxon>Araneus</taxon>
    </lineage>
</organism>
<evidence type="ECO:0000313" key="1">
    <source>
        <dbReference type="EMBL" id="GBM47230.1"/>
    </source>
</evidence>
<proteinExistence type="predicted"/>
<gene>
    <name evidence="1" type="ORF">AVEN_194277_1</name>
</gene>
<protein>
    <submittedName>
        <fullName evidence="1">Uncharacterized protein</fullName>
    </submittedName>
</protein>
<reference evidence="1 2" key="1">
    <citation type="journal article" date="2019" name="Sci. Rep.">
        <title>Orb-weaving spider Araneus ventricosus genome elucidates the spidroin gene catalogue.</title>
        <authorList>
            <person name="Kono N."/>
            <person name="Nakamura H."/>
            <person name="Ohtoshi R."/>
            <person name="Moran D.A.P."/>
            <person name="Shinohara A."/>
            <person name="Yoshida Y."/>
            <person name="Fujiwara M."/>
            <person name="Mori M."/>
            <person name="Tomita M."/>
            <person name="Arakawa K."/>
        </authorList>
    </citation>
    <scope>NUCLEOTIDE SEQUENCE [LARGE SCALE GENOMIC DNA]</scope>
</reference>
<dbReference type="Proteomes" id="UP000499080">
    <property type="component" value="Unassembled WGS sequence"/>
</dbReference>
<dbReference type="AlphaFoldDB" id="A0A4Y2G0H2"/>
<name>A0A4Y2G0H2_ARAVE</name>
<keyword evidence="2" id="KW-1185">Reference proteome</keyword>